<evidence type="ECO:0000256" key="1">
    <source>
        <dbReference type="SAM" id="SignalP"/>
    </source>
</evidence>
<sequence length="223" mass="25665">MKFNFLLLLSTALTAVAQLSNETMIIQSSGSDLFWALDNIKVVLKPREQAANWTIIRYSGGNYILLLPYDIPKKSVQYNGPGKQLTVEKNLNTKWLFEPESELPELICSSKQTNMCATEDEECKVIALYNGAVPRQSRLQETLFKVSCDLRNYVMNMLKKNVIKLILPSKIFNSPDFSDFDQDFTTTCFCCGTKNNLMWRKRNRTSNSDELKFGWDKEEEEVK</sequence>
<gene>
    <name evidence="2" type="ORF">GLOINDRAFT_86791</name>
</gene>
<dbReference type="AlphaFoldDB" id="U9T2S7"/>
<protein>
    <submittedName>
        <fullName evidence="2">Uncharacterized protein</fullName>
    </submittedName>
</protein>
<feature type="chain" id="PRO_5004690628" evidence="1">
    <location>
        <begin position="18"/>
        <end position="223"/>
    </location>
</feature>
<proteinExistence type="predicted"/>
<keyword evidence="1" id="KW-0732">Signal</keyword>
<dbReference type="EMBL" id="KI296290">
    <property type="protein sequence ID" value="ESA01672.1"/>
    <property type="molecule type" value="Genomic_DNA"/>
</dbReference>
<reference evidence="2" key="1">
    <citation type="submission" date="2013-07" db="EMBL/GenBank/DDBJ databases">
        <title>The genome of an arbuscular mycorrhizal fungus provides insights into the evolution of the oldest plant symbiosis.</title>
        <authorList>
            <consortium name="DOE Joint Genome Institute"/>
            <person name="Tisserant E."/>
            <person name="Malbreil M."/>
            <person name="Kuo A."/>
            <person name="Kohler A."/>
            <person name="Symeonidi A."/>
            <person name="Balestrini R."/>
            <person name="Charron P."/>
            <person name="Duensing N."/>
            <person name="Frei-dit-Frey N."/>
            <person name="Gianinazzi-Pearson V."/>
            <person name="Gilbert B."/>
            <person name="Handa Y."/>
            <person name="Hijri M."/>
            <person name="Kaul R."/>
            <person name="Kawaguchi M."/>
            <person name="Krajinski F."/>
            <person name="Lammers P."/>
            <person name="Lapierre D."/>
            <person name="Masclaux F.G."/>
            <person name="Murat C."/>
            <person name="Morin E."/>
            <person name="Ndikumana S."/>
            <person name="Pagni M."/>
            <person name="Petitpierre D."/>
            <person name="Requena N."/>
            <person name="Rosikiewicz P."/>
            <person name="Riley R."/>
            <person name="Saito K."/>
            <person name="San Clemente H."/>
            <person name="Shapiro H."/>
            <person name="van Tuinen D."/>
            <person name="Becard G."/>
            <person name="Bonfante P."/>
            <person name="Paszkowski U."/>
            <person name="Shachar-Hill Y."/>
            <person name="Young J.P."/>
            <person name="Sanders I.R."/>
            <person name="Henrissat B."/>
            <person name="Rensing S.A."/>
            <person name="Grigoriev I.V."/>
            <person name="Corradi N."/>
            <person name="Roux C."/>
            <person name="Martin F."/>
        </authorList>
    </citation>
    <scope>NUCLEOTIDE SEQUENCE</scope>
    <source>
        <strain evidence="2">DAOM 197198</strain>
    </source>
</reference>
<dbReference type="HOGENOM" id="CLU_1240711_0_0_1"/>
<organism evidence="2">
    <name type="scientific">Rhizophagus irregularis (strain DAOM 181602 / DAOM 197198 / MUCL 43194)</name>
    <name type="common">Arbuscular mycorrhizal fungus</name>
    <name type="synonym">Glomus intraradices</name>
    <dbReference type="NCBI Taxonomy" id="747089"/>
    <lineage>
        <taxon>Eukaryota</taxon>
        <taxon>Fungi</taxon>
        <taxon>Fungi incertae sedis</taxon>
        <taxon>Mucoromycota</taxon>
        <taxon>Glomeromycotina</taxon>
        <taxon>Glomeromycetes</taxon>
        <taxon>Glomerales</taxon>
        <taxon>Glomeraceae</taxon>
        <taxon>Rhizophagus</taxon>
    </lineage>
</organism>
<accession>U9T2S7</accession>
<evidence type="ECO:0000313" key="2">
    <source>
        <dbReference type="EMBL" id="ESA01672.1"/>
    </source>
</evidence>
<name>U9T2S7_RHIID</name>
<feature type="signal peptide" evidence="1">
    <location>
        <begin position="1"/>
        <end position="17"/>
    </location>
</feature>
<dbReference type="VEuPathDB" id="FungiDB:RhiirFUN_008691"/>